<evidence type="ECO:0008006" key="3">
    <source>
        <dbReference type="Google" id="ProtNLM"/>
    </source>
</evidence>
<evidence type="ECO:0000313" key="1">
    <source>
        <dbReference type="EMBL" id="GAA3617736.1"/>
    </source>
</evidence>
<dbReference type="Proteomes" id="UP001500630">
    <property type="component" value="Unassembled WGS sequence"/>
</dbReference>
<proteinExistence type="predicted"/>
<comment type="caution">
    <text evidence="1">The sequence shown here is derived from an EMBL/GenBank/DDBJ whole genome shotgun (WGS) entry which is preliminary data.</text>
</comment>
<dbReference type="EMBL" id="BAABDQ010000056">
    <property type="protein sequence ID" value="GAA3617736.1"/>
    <property type="molecule type" value="Genomic_DNA"/>
</dbReference>
<sequence>MNVSTTGSEAPLTAFSYVHRITKYDPADRDEHGHYVGAEDVCSDHGPVEAAYLAAVAAFAEESGVTCLTIRDPEVTGLVTFGVEPPIEGHGLAGLFPPDLTGYHDGAQVPVAVALELVRAMLRDNGAWCRLEAEDRFFVHVGHDQYVFVGSALPCPHAVTLAHRRGLFAEPIDRSPYEPELDEDDPARRRPADAAFWADLESLISRRGAVVLEEGHVHNAARWHRLATPGEVATLRARLAPRARLLVWPDLSADVDATLAALPDEGLCEIVWQSAQGHISSLTVDDAHDPALTALLTGARAVLAVSCLDDERRPLMAAVLPDPDGVLRARWTP</sequence>
<organism evidence="1 2">
    <name type="scientific">Nonomuraea rosea</name>
    <dbReference type="NCBI Taxonomy" id="638574"/>
    <lineage>
        <taxon>Bacteria</taxon>
        <taxon>Bacillati</taxon>
        <taxon>Actinomycetota</taxon>
        <taxon>Actinomycetes</taxon>
        <taxon>Streptosporangiales</taxon>
        <taxon>Streptosporangiaceae</taxon>
        <taxon>Nonomuraea</taxon>
    </lineage>
</organism>
<dbReference type="RefSeq" id="WP_345577913.1">
    <property type="nucleotide sequence ID" value="NZ_BAABDQ010000056.1"/>
</dbReference>
<accession>A0ABP6ZR57</accession>
<gene>
    <name evidence="1" type="ORF">GCM10022419_124070</name>
</gene>
<evidence type="ECO:0000313" key="2">
    <source>
        <dbReference type="Proteomes" id="UP001500630"/>
    </source>
</evidence>
<reference evidence="2" key="1">
    <citation type="journal article" date="2019" name="Int. J. Syst. Evol. Microbiol.">
        <title>The Global Catalogue of Microorganisms (GCM) 10K type strain sequencing project: providing services to taxonomists for standard genome sequencing and annotation.</title>
        <authorList>
            <consortium name="The Broad Institute Genomics Platform"/>
            <consortium name="The Broad Institute Genome Sequencing Center for Infectious Disease"/>
            <person name="Wu L."/>
            <person name="Ma J."/>
        </authorList>
    </citation>
    <scope>NUCLEOTIDE SEQUENCE [LARGE SCALE GENOMIC DNA]</scope>
    <source>
        <strain evidence="2">JCM 17326</strain>
    </source>
</reference>
<protein>
    <recommendedName>
        <fullName evidence="3">RNA-binding protein</fullName>
    </recommendedName>
</protein>
<name>A0ABP6ZR57_9ACTN</name>
<keyword evidence="2" id="KW-1185">Reference proteome</keyword>